<dbReference type="InterPro" id="IPR001079">
    <property type="entry name" value="Galectin_CRD"/>
</dbReference>
<dbReference type="GO" id="GO:0030395">
    <property type="term" value="F:lactose binding"/>
    <property type="evidence" value="ECO:0007669"/>
    <property type="project" value="TreeGrafter"/>
</dbReference>
<dbReference type="CTD" id="3956"/>
<reference evidence="5" key="1">
    <citation type="submission" date="2025-08" db="UniProtKB">
        <authorList>
            <consortium name="RefSeq"/>
        </authorList>
    </citation>
    <scope>IDENTIFICATION</scope>
    <source>
        <tissue evidence="5">Spleen</tissue>
    </source>
</reference>
<feature type="domain" description="Galectin" evidence="3">
    <location>
        <begin position="4"/>
        <end position="135"/>
    </location>
</feature>
<dbReference type="InterPro" id="IPR044156">
    <property type="entry name" value="Galectin-like"/>
</dbReference>
<dbReference type="InParanoid" id="A0A6P5JZN3"/>
<evidence type="ECO:0000313" key="4">
    <source>
        <dbReference type="Proteomes" id="UP000515140"/>
    </source>
</evidence>
<dbReference type="PANTHER" id="PTHR11346:SF97">
    <property type="entry name" value="GALECTIN-1"/>
    <property type="match status" value="1"/>
</dbReference>
<dbReference type="Gene3D" id="2.60.120.200">
    <property type="match status" value="1"/>
</dbReference>
<protein>
    <recommendedName>
        <fullName evidence="2">Galectin</fullName>
    </recommendedName>
</protein>
<dbReference type="AlphaFoldDB" id="A0A6P5JZN3"/>
<dbReference type="GO" id="GO:0043236">
    <property type="term" value="F:laminin binding"/>
    <property type="evidence" value="ECO:0007669"/>
    <property type="project" value="TreeGrafter"/>
</dbReference>
<evidence type="ECO:0000259" key="3">
    <source>
        <dbReference type="PROSITE" id="PS51304"/>
    </source>
</evidence>
<dbReference type="PANTHER" id="PTHR11346">
    <property type="entry name" value="GALECTIN"/>
    <property type="match status" value="1"/>
</dbReference>
<name>A0A6P5JZN3_PHACI</name>
<sequence length="135" mass="15232">MANEMIATNLDLQPGVCIKIVGDVPPDAKCFRVNLGKDEHNFALHFNPRFNACDDTNTIICNSKQEGSWGTEQRETNFPFLPGSRVEVCMTFEGNQFTVRLPDDSQISFPNRLNLETINFLQVGGDFKLKTVDFE</sequence>
<dbReference type="KEGG" id="pcw:110205759"/>
<dbReference type="PROSITE" id="PS51304">
    <property type="entry name" value="GALECTIN"/>
    <property type="match status" value="1"/>
</dbReference>
<evidence type="ECO:0000256" key="1">
    <source>
        <dbReference type="ARBA" id="ARBA00022734"/>
    </source>
</evidence>
<dbReference type="Proteomes" id="UP000515140">
    <property type="component" value="Unplaced"/>
</dbReference>
<dbReference type="GO" id="GO:0005615">
    <property type="term" value="C:extracellular space"/>
    <property type="evidence" value="ECO:0007669"/>
    <property type="project" value="TreeGrafter"/>
</dbReference>
<dbReference type="RefSeq" id="XP_020838211.1">
    <property type="nucleotide sequence ID" value="XM_020982552.1"/>
</dbReference>
<dbReference type="SUPFAM" id="SSF49899">
    <property type="entry name" value="Concanavalin A-like lectins/glucanases"/>
    <property type="match status" value="1"/>
</dbReference>
<dbReference type="SMART" id="SM00276">
    <property type="entry name" value="GLECT"/>
    <property type="match status" value="1"/>
</dbReference>
<keyword evidence="1 2" id="KW-0430">Lectin</keyword>
<evidence type="ECO:0000313" key="5">
    <source>
        <dbReference type="RefSeq" id="XP_020838211.1"/>
    </source>
</evidence>
<accession>A0A6P5JZN3</accession>
<organism evidence="4 5">
    <name type="scientific">Phascolarctos cinereus</name>
    <name type="common">Koala</name>
    <dbReference type="NCBI Taxonomy" id="38626"/>
    <lineage>
        <taxon>Eukaryota</taxon>
        <taxon>Metazoa</taxon>
        <taxon>Chordata</taxon>
        <taxon>Craniata</taxon>
        <taxon>Vertebrata</taxon>
        <taxon>Euteleostomi</taxon>
        <taxon>Mammalia</taxon>
        <taxon>Metatheria</taxon>
        <taxon>Diprotodontia</taxon>
        <taxon>Phascolarctidae</taxon>
        <taxon>Phascolarctos</taxon>
    </lineage>
</organism>
<dbReference type="SMART" id="SM00908">
    <property type="entry name" value="Gal-bind_lectin"/>
    <property type="match status" value="1"/>
</dbReference>
<dbReference type="FunFam" id="2.60.120.200:FF:000021">
    <property type="entry name" value="Galectin"/>
    <property type="match status" value="1"/>
</dbReference>
<proteinExistence type="predicted"/>
<dbReference type="InterPro" id="IPR013320">
    <property type="entry name" value="ConA-like_dom_sf"/>
</dbReference>
<dbReference type="CDD" id="cd00070">
    <property type="entry name" value="GLECT"/>
    <property type="match status" value="1"/>
</dbReference>
<gene>
    <name evidence="5" type="primary">LGALS1</name>
</gene>
<dbReference type="FunCoup" id="A0A6P5JZN3">
    <property type="interactions" value="160"/>
</dbReference>
<dbReference type="Pfam" id="PF00337">
    <property type="entry name" value="Gal-bind_lectin"/>
    <property type="match status" value="1"/>
</dbReference>
<dbReference type="GeneID" id="110205759"/>
<keyword evidence="4" id="KW-1185">Reference proteome</keyword>
<evidence type="ECO:0000256" key="2">
    <source>
        <dbReference type="RuleBase" id="RU102079"/>
    </source>
</evidence>